<proteinExistence type="predicted"/>
<feature type="chain" id="PRO_5012165951" description="Outer membrane protein" evidence="1">
    <location>
        <begin position="22"/>
        <end position="247"/>
    </location>
</feature>
<reference evidence="2 3" key="1">
    <citation type="submission" date="2016-12" db="EMBL/GenBank/DDBJ databases">
        <title>Marinobacter lutaoensis whole genome sequencing.</title>
        <authorList>
            <person name="Verma A."/>
            <person name="Krishnamurthi S."/>
        </authorList>
    </citation>
    <scope>NUCLEOTIDE SEQUENCE [LARGE SCALE GENOMIC DNA]</scope>
    <source>
        <strain evidence="2 3">T5054</strain>
    </source>
</reference>
<dbReference type="EMBL" id="MSCW01000001">
    <property type="protein sequence ID" value="ONF45404.1"/>
    <property type="molecule type" value="Genomic_DNA"/>
</dbReference>
<dbReference type="OrthoDB" id="6708408at2"/>
<dbReference type="RefSeq" id="WP_076722897.1">
    <property type="nucleotide sequence ID" value="NZ_MSCW01000001.1"/>
</dbReference>
<feature type="signal peptide" evidence="1">
    <location>
        <begin position="1"/>
        <end position="21"/>
    </location>
</feature>
<gene>
    <name evidence="2" type="ORF">BTO32_02805</name>
</gene>
<organism evidence="2 3">
    <name type="scientific">Marinobacter lutaoensis</name>
    <dbReference type="NCBI Taxonomy" id="135739"/>
    <lineage>
        <taxon>Bacteria</taxon>
        <taxon>Pseudomonadati</taxon>
        <taxon>Pseudomonadota</taxon>
        <taxon>Gammaproteobacteria</taxon>
        <taxon>Pseudomonadales</taxon>
        <taxon>Marinobacteraceae</taxon>
        <taxon>Marinobacter</taxon>
    </lineage>
</organism>
<sequence length="247" mass="26532">MRKLMMALGGSLALAAPLAQADVVGLGASVNYWDSDLSGTAATNGDAVDIENELDLEGDSSANASLYLEHPIPVLPNLRLSYTSIDQSGRGELGLSGFDDVPAGAEVRSDLELEQLDLTFYYEVLDNWVNLDLGLTARDFSGELVVQQLPAVPGAAVSKTSVDAVLPMVYLAARFDLPLTGLSIGAEGNAVSYSGDSMHDYNVYGQYQWSLLQFRAGYRQLSIDYEDDDDRLDLDLGGPFVSFGVTF</sequence>
<dbReference type="NCBIfam" id="TIGR04219">
    <property type="entry name" value="OMP_w_GlyGly"/>
    <property type="match status" value="1"/>
</dbReference>
<name>A0A1V2DX84_9GAMM</name>
<comment type="caution">
    <text evidence="2">The sequence shown here is derived from an EMBL/GenBank/DDBJ whole genome shotgun (WGS) entry which is preliminary data.</text>
</comment>
<keyword evidence="1" id="KW-0732">Signal</keyword>
<dbReference type="Proteomes" id="UP000189339">
    <property type="component" value="Unassembled WGS sequence"/>
</dbReference>
<evidence type="ECO:0000256" key="1">
    <source>
        <dbReference type="SAM" id="SignalP"/>
    </source>
</evidence>
<evidence type="ECO:0000313" key="2">
    <source>
        <dbReference type="EMBL" id="ONF45404.1"/>
    </source>
</evidence>
<protein>
    <recommendedName>
        <fullName evidence="4">Outer membrane protein</fullName>
    </recommendedName>
</protein>
<dbReference type="InterPro" id="IPR026387">
    <property type="entry name" value="OMP_w_GlyGly"/>
</dbReference>
<keyword evidence="3" id="KW-1185">Reference proteome</keyword>
<accession>A0A1V2DX84</accession>
<dbReference type="AlphaFoldDB" id="A0A1V2DX84"/>
<evidence type="ECO:0000313" key="3">
    <source>
        <dbReference type="Proteomes" id="UP000189339"/>
    </source>
</evidence>
<evidence type="ECO:0008006" key="4">
    <source>
        <dbReference type="Google" id="ProtNLM"/>
    </source>
</evidence>
<dbReference type="STRING" id="135739.BTO32_02805"/>